<dbReference type="InterPro" id="IPR001264">
    <property type="entry name" value="Glyco_trans_51"/>
</dbReference>
<dbReference type="GO" id="GO:0009274">
    <property type="term" value="C:peptidoglycan-based cell wall"/>
    <property type="evidence" value="ECO:0007669"/>
    <property type="project" value="InterPro"/>
</dbReference>
<evidence type="ECO:0000256" key="3">
    <source>
        <dbReference type="ARBA" id="ARBA00022676"/>
    </source>
</evidence>
<comment type="pathway">
    <text evidence="11">Cell wall biogenesis; peptidoglycan biosynthesis.</text>
</comment>
<dbReference type="GO" id="GO:0008955">
    <property type="term" value="F:peptidoglycan glycosyltransferase activity"/>
    <property type="evidence" value="ECO:0007669"/>
    <property type="project" value="UniProtKB-UniRule"/>
</dbReference>
<dbReference type="OrthoDB" id="9766909at2"/>
<dbReference type="GO" id="GO:0016763">
    <property type="term" value="F:pentosyltransferase activity"/>
    <property type="evidence" value="ECO:0007669"/>
    <property type="project" value="InterPro"/>
</dbReference>
<dbReference type="GO" id="GO:0008360">
    <property type="term" value="P:regulation of cell shape"/>
    <property type="evidence" value="ECO:0007669"/>
    <property type="project" value="UniProtKB-KW"/>
</dbReference>
<keyword evidence="9 11" id="KW-0472">Membrane</keyword>
<dbReference type="EMBL" id="CP002568">
    <property type="protein sequence ID" value="ADZ68646.1"/>
    <property type="molecule type" value="Genomic_DNA"/>
</dbReference>
<name>F2J0B1_POLGS</name>
<feature type="transmembrane region" description="Helical" evidence="11">
    <location>
        <begin position="12"/>
        <end position="34"/>
    </location>
</feature>
<evidence type="ECO:0000256" key="9">
    <source>
        <dbReference type="ARBA" id="ARBA00023136"/>
    </source>
</evidence>
<dbReference type="HOGENOM" id="CLU_006354_1_1_5"/>
<dbReference type="RefSeq" id="WP_013650970.1">
    <property type="nucleotide sequence ID" value="NC_015259.1"/>
</dbReference>
<evidence type="ECO:0000256" key="1">
    <source>
        <dbReference type="ARBA" id="ARBA00022475"/>
    </source>
</evidence>
<evidence type="ECO:0000256" key="10">
    <source>
        <dbReference type="ARBA" id="ARBA00023316"/>
    </source>
</evidence>
<evidence type="ECO:0000313" key="14">
    <source>
        <dbReference type="Proteomes" id="UP000008130"/>
    </source>
</evidence>
<comment type="similarity">
    <text evidence="11">Belongs to the glycosyltransferase 51 family.</text>
</comment>
<dbReference type="Proteomes" id="UP000008130">
    <property type="component" value="Chromosome"/>
</dbReference>
<comment type="subcellular location">
    <subcellularLocation>
        <location evidence="11">Cell inner membrane</location>
        <topology evidence="11">Single-pass membrane protein</topology>
    </subcellularLocation>
</comment>
<comment type="catalytic activity">
    <reaction evidence="11">
        <text>[GlcNAc-(1-&gt;4)-Mur2Ac(oyl-L-Ala-gamma-D-Glu-L-Lys-D-Ala-D-Ala)](n)-di-trans,octa-cis-undecaprenyl diphosphate + beta-D-GlcNAc-(1-&gt;4)-Mur2Ac(oyl-L-Ala-gamma-D-Glu-L-Lys-D-Ala-D-Ala)-di-trans,octa-cis-undecaprenyl diphosphate = [GlcNAc-(1-&gt;4)-Mur2Ac(oyl-L-Ala-gamma-D-Glu-L-Lys-D-Ala-D-Ala)](n+1)-di-trans,octa-cis-undecaprenyl diphosphate + di-trans,octa-cis-undecaprenyl diphosphate + H(+)</text>
        <dbReference type="Rhea" id="RHEA:23708"/>
        <dbReference type="Rhea" id="RHEA-COMP:9602"/>
        <dbReference type="Rhea" id="RHEA-COMP:9603"/>
        <dbReference type="ChEBI" id="CHEBI:15378"/>
        <dbReference type="ChEBI" id="CHEBI:58405"/>
        <dbReference type="ChEBI" id="CHEBI:60033"/>
        <dbReference type="ChEBI" id="CHEBI:78435"/>
        <dbReference type="EC" id="2.4.99.28"/>
    </reaction>
</comment>
<feature type="domain" description="Glycosyl transferase family 51" evidence="12">
    <location>
        <begin position="50"/>
        <end position="206"/>
    </location>
</feature>
<dbReference type="PANTHER" id="PTHR30400:SF0">
    <property type="entry name" value="BIOSYNTHETIC PEPTIDOGLYCAN TRANSGLYCOSYLASE"/>
    <property type="match status" value="1"/>
</dbReference>
<dbReference type="GO" id="GO:0005886">
    <property type="term" value="C:plasma membrane"/>
    <property type="evidence" value="ECO:0007669"/>
    <property type="project" value="UniProtKB-SubCell"/>
</dbReference>
<evidence type="ECO:0000256" key="11">
    <source>
        <dbReference type="HAMAP-Rule" id="MF_00766"/>
    </source>
</evidence>
<keyword evidence="5 11" id="KW-0812">Transmembrane</keyword>
<dbReference type="SUPFAM" id="SSF53955">
    <property type="entry name" value="Lysozyme-like"/>
    <property type="match status" value="1"/>
</dbReference>
<keyword evidence="3 11" id="KW-0328">Glycosyltransferase</keyword>
<dbReference type="PATRIC" id="fig|991905.3.peg.213"/>
<protein>
    <recommendedName>
        <fullName evidence="11">Biosynthetic peptidoglycan transglycosylase</fullName>
        <ecNumber evidence="11">2.4.99.28</ecNumber>
    </recommendedName>
    <alternativeName>
        <fullName evidence="11">Glycan polymerase</fullName>
    </alternativeName>
    <alternativeName>
        <fullName evidence="11">Peptidoglycan glycosyltransferase MtgA</fullName>
        <shortName evidence="11">PGT</shortName>
    </alternativeName>
</protein>
<evidence type="ECO:0000313" key="13">
    <source>
        <dbReference type="EMBL" id="ADZ68646.1"/>
    </source>
</evidence>
<comment type="function">
    <text evidence="11">Peptidoglycan polymerase that catalyzes glycan chain elongation from lipid-linked precursors.</text>
</comment>
<proteinExistence type="inferred from homology"/>
<dbReference type="InterPro" id="IPR036950">
    <property type="entry name" value="PBP_transglycosylase"/>
</dbReference>
<reference evidence="13 14" key="1">
    <citation type="journal article" date="2011" name="J. Bacteriol.">
        <title>Complete genome sequence of Polymorphum gilvum SL003B-26A1T, a crude oil-degrading bacterium from oil-polluted saline soil.</title>
        <authorList>
            <person name="Li S.G."/>
            <person name="Tang Y.Q."/>
            <person name="Nie Y."/>
            <person name="Cai M."/>
            <person name="Wu X.L."/>
        </authorList>
    </citation>
    <scope>NUCLEOTIDE SEQUENCE [LARGE SCALE GENOMIC DNA]</scope>
    <source>
        <strain evidence="14">LMG 25793 / CGMCC 1.9160 / SL003B-26A1</strain>
    </source>
</reference>
<evidence type="ECO:0000256" key="2">
    <source>
        <dbReference type="ARBA" id="ARBA00022519"/>
    </source>
</evidence>
<dbReference type="InterPro" id="IPR011812">
    <property type="entry name" value="Pep_trsgly"/>
</dbReference>
<dbReference type="GO" id="GO:0009252">
    <property type="term" value="P:peptidoglycan biosynthetic process"/>
    <property type="evidence" value="ECO:0007669"/>
    <property type="project" value="UniProtKB-UniRule"/>
</dbReference>
<keyword evidence="14" id="KW-1185">Reference proteome</keyword>
<keyword evidence="1 11" id="KW-1003">Cell membrane</keyword>
<dbReference type="PANTHER" id="PTHR30400">
    <property type="entry name" value="MONOFUNCTIONAL BIOSYNTHETIC PEPTIDOGLYCAN TRANSGLYCOSYLASE"/>
    <property type="match status" value="1"/>
</dbReference>
<keyword evidence="8 11" id="KW-1133">Transmembrane helix</keyword>
<dbReference type="KEGG" id="pgv:SL003B_0207"/>
<keyword evidence="7 11" id="KW-0573">Peptidoglycan synthesis</keyword>
<organism evidence="13 14">
    <name type="scientific">Polymorphum gilvum (strain LMG 25793 / CGMCC 1.9160 / SL003B-26A1)</name>
    <dbReference type="NCBI Taxonomy" id="991905"/>
    <lineage>
        <taxon>Bacteria</taxon>
        <taxon>Pseudomonadati</taxon>
        <taxon>Pseudomonadota</taxon>
        <taxon>Alphaproteobacteria</taxon>
        <taxon>Rhodobacterales</taxon>
        <taxon>Paracoccaceae</taxon>
        <taxon>Polymorphum</taxon>
    </lineage>
</organism>
<dbReference type="NCBIfam" id="TIGR02070">
    <property type="entry name" value="mono_pep_trsgly"/>
    <property type="match status" value="1"/>
</dbReference>
<dbReference type="HAMAP" id="MF_00766">
    <property type="entry name" value="PGT_MtgA"/>
    <property type="match status" value="1"/>
</dbReference>
<dbReference type="Gene3D" id="1.10.3810.10">
    <property type="entry name" value="Biosynthetic peptidoglycan transglycosylase-like"/>
    <property type="match status" value="1"/>
</dbReference>
<evidence type="ECO:0000256" key="6">
    <source>
        <dbReference type="ARBA" id="ARBA00022960"/>
    </source>
</evidence>
<dbReference type="eggNOG" id="COG0744">
    <property type="taxonomic scope" value="Bacteria"/>
</dbReference>
<accession>F2J0B1</accession>
<evidence type="ECO:0000256" key="7">
    <source>
        <dbReference type="ARBA" id="ARBA00022984"/>
    </source>
</evidence>
<dbReference type="Pfam" id="PF00912">
    <property type="entry name" value="Transgly"/>
    <property type="match status" value="1"/>
</dbReference>
<evidence type="ECO:0000256" key="8">
    <source>
        <dbReference type="ARBA" id="ARBA00022989"/>
    </source>
</evidence>
<evidence type="ECO:0000256" key="5">
    <source>
        <dbReference type="ARBA" id="ARBA00022692"/>
    </source>
</evidence>
<gene>
    <name evidence="11" type="primary">mtgA</name>
    <name evidence="13" type="ordered locus">SL003B_0207</name>
</gene>
<evidence type="ECO:0000256" key="4">
    <source>
        <dbReference type="ARBA" id="ARBA00022679"/>
    </source>
</evidence>
<keyword evidence="2 11" id="KW-0997">Cell inner membrane</keyword>
<dbReference type="GO" id="GO:0071555">
    <property type="term" value="P:cell wall organization"/>
    <property type="evidence" value="ECO:0007669"/>
    <property type="project" value="UniProtKB-KW"/>
</dbReference>
<evidence type="ECO:0000259" key="12">
    <source>
        <dbReference type="Pfam" id="PF00912"/>
    </source>
</evidence>
<dbReference type="UniPathway" id="UPA00219"/>
<sequence length="229" mass="25119">MKPLTLARARRWLLRAAFVLVLLPPALTLLYAWLPAQSTLMLARHVQGLWVDRKWQPLERISPHLVRAVITSEDSGFCSHGGVDWSALEVQIGVLSGGDNPRGASTLTMQLAKNLFLWGGRSYVRKALEIPLAVMIDALLTKRRIAELYLNIAEWGEGIFGAEAAAQAWFGKSAADLSQTEAARLATALPNPLARNPAKPSRAHDRLARTNMARVRVAGAIFDCVLAPR</sequence>
<keyword evidence="10 11" id="KW-0961">Cell wall biogenesis/degradation</keyword>
<dbReference type="STRING" id="991905.SL003B_0207"/>
<keyword evidence="4 11" id="KW-0808">Transferase</keyword>
<keyword evidence="6 11" id="KW-0133">Cell shape</keyword>
<dbReference type="InterPro" id="IPR023346">
    <property type="entry name" value="Lysozyme-like_dom_sf"/>
</dbReference>
<dbReference type="AlphaFoldDB" id="F2J0B1"/>
<dbReference type="EC" id="2.4.99.28" evidence="11"/>